<dbReference type="EMBL" id="JBBNFM010000001">
    <property type="protein sequence ID" value="MEQ2453021.1"/>
    <property type="molecule type" value="Genomic_DNA"/>
</dbReference>
<evidence type="ECO:0000256" key="5">
    <source>
        <dbReference type="ARBA" id="ARBA00023136"/>
    </source>
</evidence>
<feature type="transmembrane region" description="Helical" evidence="8">
    <location>
        <begin position="688"/>
        <end position="717"/>
    </location>
</feature>
<evidence type="ECO:0000313" key="10">
    <source>
        <dbReference type="EMBL" id="MEQ2453021.1"/>
    </source>
</evidence>
<feature type="transmembrane region" description="Helical" evidence="8">
    <location>
        <begin position="243"/>
        <end position="263"/>
    </location>
</feature>
<keyword evidence="4 8" id="KW-1133">Transmembrane helix</keyword>
<name>A0ABV1EH66_9FIRM</name>
<proteinExistence type="inferred from homology"/>
<sequence length="818" mass="91679">MTDYKKLAAYYLKANKKRCVITIIGVMITVIVLYAGLNIFYSYMLQQQKDVRKEADYEIVFLTDDQETLSQIASDDRVTQAYTGKYVVSEWETINGTDGKYVEKIYDNALYVNTGHPYKMAKIMEEMTTDYGVNAELNWNLSTWYLQDMDEGFAVILIVVLLVAYIFAIFAVGVIRNTIQMFTLEQVKDYGILRCIGATKGQLSGIIYRMGAMLEIAGLLAGIVMGGIVSMILGFIFKISAGFHIIPMIPILITYLGDMYFVMRENAKLVTKMTPVSAVRGEYRIKKEKLRRHGGGLMGKIFGIEGAYARKSVLRNKGRFIKTVTAMVFSISAIVLICSCWGQLRKYWKSTDERYGDYQINLTSYSSSTTSLEEAQSTLPSVEVFRELSRNSSVEASKKVYACRADLVDADSYTGKITDEFRTKVTMGHYYGVYMDKLNETDGTSDDKDPEATGGVAESMVNSTDVIGCDDSDLNDLTKYLKAGTTELSENGILVVAGGSFNSWDLEETEDTNDTLYDKTYHFDTYHFELGDTVQLVDFALYQKECLKAKEKINQEYEKLQETATEDGDSEGSTVGNGEDRTSVRQEYAEYKKIKDKLIAEGHYKTYKVEGILDLGTQVFGETADRQIYMRQNDYFDLTGYGENDIAGMKYKVNLDSVSASSVTDMLSYIGDSLYGESMQLCVYLKSFVRYAIAAVLFIFVLSSVNIVNTTAGNLHLRRKEFAQLRVIGMSRKRLLKTVMLEGVMTTVVANVLGFIIGIGLSYGVFMYLNMVIEAGKSIAWWAFGVGLVASGLIICGSIWLGIRDLPVAMVEDLKLEE</sequence>
<dbReference type="InterPro" id="IPR050250">
    <property type="entry name" value="Macrolide_Exporter_MacB"/>
</dbReference>
<dbReference type="InterPro" id="IPR003838">
    <property type="entry name" value="ABC3_permease_C"/>
</dbReference>
<protein>
    <submittedName>
        <fullName evidence="10">ABC transporter permease</fullName>
    </submittedName>
</protein>
<evidence type="ECO:0000256" key="3">
    <source>
        <dbReference type="ARBA" id="ARBA00022692"/>
    </source>
</evidence>
<keyword evidence="11" id="KW-1185">Reference proteome</keyword>
<feature type="transmembrane region" description="Helical" evidence="8">
    <location>
        <begin position="320"/>
        <end position="344"/>
    </location>
</feature>
<dbReference type="PANTHER" id="PTHR30572:SF4">
    <property type="entry name" value="ABC TRANSPORTER PERMEASE YTRF"/>
    <property type="match status" value="1"/>
</dbReference>
<evidence type="ECO:0000256" key="6">
    <source>
        <dbReference type="ARBA" id="ARBA00038076"/>
    </source>
</evidence>
<feature type="transmembrane region" description="Helical" evidence="8">
    <location>
        <begin position="153"/>
        <end position="175"/>
    </location>
</feature>
<feature type="domain" description="ABC3 transporter permease C-terminal" evidence="9">
    <location>
        <begin position="162"/>
        <end position="252"/>
    </location>
</feature>
<evidence type="ECO:0000256" key="4">
    <source>
        <dbReference type="ARBA" id="ARBA00022989"/>
    </source>
</evidence>
<comment type="caution">
    <text evidence="10">The sequence shown here is derived from an EMBL/GenBank/DDBJ whole genome shotgun (WGS) entry which is preliminary data.</text>
</comment>
<evidence type="ECO:0000256" key="1">
    <source>
        <dbReference type="ARBA" id="ARBA00004651"/>
    </source>
</evidence>
<evidence type="ECO:0000256" key="7">
    <source>
        <dbReference type="SAM" id="MobiDB-lite"/>
    </source>
</evidence>
<feature type="transmembrane region" description="Helical" evidence="8">
    <location>
        <begin position="738"/>
        <end position="759"/>
    </location>
</feature>
<evidence type="ECO:0000313" key="11">
    <source>
        <dbReference type="Proteomes" id="UP001482186"/>
    </source>
</evidence>
<gene>
    <name evidence="10" type="ORF">AAAT04_03035</name>
</gene>
<feature type="transmembrane region" description="Helical" evidence="8">
    <location>
        <begin position="216"/>
        <end position="237"/>
    </location>
</feature>
<dbReference type="Pfam" id="PF02687">
    <property type="entry name" value="FtsX"/>
    <property type="match status" value="2"/>
</dbReference>
<evidence type="ECO:0000256" key="8">
    <source>
        <dbReference type="SAM" id="Phobius"/>
    </source>
</evidence>
<dbReference type="RefSeq" id="WP_349115723.1">
    <property type="nucleotide sequence ID" value="NZ_JBBNFM010000001.1"/>
</dbReference>
<comment type="subcellular location">
    <subcellularLocation>
        <location evidence="1">Cell membrane</location>
        <topology evidence="1">Multi-pass membrane protein</topology>
    </subcellularLocation>
</comment>
<keyword evidence="3 8" id="KW-0812">Transmembrane</keyword>
<evidence type="ECO:0000256" key="2">
    <source>
        <dbReference type="ARBA" id="ARBA00022475"/>
    </source>
</evidence>
<feature type="region of interest" description="Disordered" evidence="7">
    <location>
        <begin position="561"/>
        <end position="582"/>
    </location>
</feature>
<feature type="transmembrane region" description="Helical" evidence="8">
    <location>
        <begin position="20"/>
        <end position="41"/>
    </location>
</feature>
<accession>A0ABV1EH66</accession>
<keyword evidence="5 8" id="KW-0472">Membrane</keyword>
<organism evidence="10 11">
    <name type="scientific">Coprococcus ammoniilyticus</name>
    <dbReference type="NCBI Taxonomy" id="2981785"/>
    <lineage>
        <taxon>Bacteria</taxon>
        <taxon>Bacillati</taxon>
        <taxon>Bacillota</taxon>
        <taxon>Clostridia</taxon>
        <taxon>Lachnospirales</taxon>
        <taxon>Lachnospiraceae</taxon>
        <taxon>Coprococcus</taxon>
    </lineage>
</organism>
<evidence type="ECO:0000259" key="9">
    <source>
        <dbReference type="Pfam" id="PF02687"/>
    </source>
</evidence>
<reference evidence="10 11" key="1">
    <citation type="submission" date="2024-04" db="EMBL/GenBank/DDBJ databases">
        <title>Human intestinal bacterial collection.</title>
        <authorList>
            <person name="Pauvert C."/>
            <person name="Hitch T.C.A."/>
            <person name="Clavel T."/>
        </authorList>
    </citation>
    <scope>NUCLEOTIDE SEQUENCE [LARGE SCALE GENOMIC DNA]</scope>
    <source>
        <strain evidence="10 11">CLA-AA-H141</strain>
    </source>
</reference>
<dbReference type="PANTHER" id="PTHR30572">
    <property type="entry name" value="MEMBRANE COMPONENT OF TRANSPORTER-RELATED"/>
    <property type="match status" value="1"/>
</dbReference>
<comment type="similarity">
    <text evidence="6">Belongs to the ABC-4 integral membrane protein family.</text>
</comment>
<feature type="transmembrane region" description="Helical" evidence="8">
    <location>
        <begin position="779"/>
        <end position="803"/>
    </location>
</feature>
<keyword evidence="2" id="KW-1003">Cell membrane</keyword>
<feature type="domain" description="ABC3 transporter permease C-terminal" evidence="9">
    <location>
        <begin position="694"/>
        <end position="803"/>
    </location>
</feature>
<dbReference type="Proteomes" id="UP001482186">
    <property type="component" value="Unassembled WGS sequence"/>
</dbReference>